<evidence type="ECO:0000313" key="2">
    <source>
        <dbReference type="Proteomes" id="UP001165065"/>
    </source>
</evidence>
<dbReference type="AlphaFoldDB" id="A0A9W7LCI4"/>
<comment type="caution">
    <text evidence="1">The sequence shown here is derived from an EMBL/GenBank/DDBJ whole genome shotgun (WGS) entry which is preliminary data.</text>
</comment>
<proteinExistence type="predicted"/>
<dbReference type="EMBL" id="BRYA01001725">
    <property type="protein sequence ID" value="GMI46120.1"/>
    <property type="molecule type" value="Genomic_DNA"/>
</dbReference>
<gene>
    <name evidence="1" type="ORF">TrCOL_g5793</name>
</gene>
<keyword evidence="2" id="KW-1185">Reference proteome</keyword>
<evidence type="ECO:0000313" key="1">
    <source>
        <dbReference type="EMBL" id="GMI46120.1"/>
    </source>
</evidence>
<feature type="non-terminal residue" evidence="1">
    <location>
        <position position="1"/>
    </location>
</feature>
<name>A0A9W7LCI4_9STRA</name>
<accession>A0A9W7LCI4</accession>
<dbReference type="Proteomes" id="UP001165065">
    <property type="component" value="Unassembled WGS sequence"/>
</dbReference>
<protein>
    <submittedName>
        <fullName evidence="1">Uncharacterized protein</fullName>
    </submittedName>
</protein>
<sequence length="77" mass="9028">MLLKKLPDREGQVEQTWLTLHSQVELVNKVESRILRKAKIEFAKRTMEVASAMRQKFDRSQEIDSKKMAAITEKILK</sequence>
<organism evidence="1 2">
    <name type="scientific">Triparma columacea</name>
    <dbReference type="NCBI Taxonomy" id="722753"/>
    <lineage>
        <taxon>Eukaryota</taxon>
        <taxon>Sar</taxon>
        <taxon>Stramenopiles</taxon>
        <taxon>Ochrophyta</taxon>
        <taxon>Bolidophyceae</taxon>
        <taxon>Parmales</taxon>
        <taxon>Triparmaceae</taxon>
        <taxon>Triparma</taxon>
    </lineage>
</organism>
<reference evidence="2" key="1">
    <citation type="journal article" date="2023" name="Commun. Biol.">
        <title>Genome analysis of Parmales, the sister group of diatoms, reveals the evolutionary specialization of diatoms from phago-mixotrophs to photoautotrophs.</title>
        <authorList>
            <person name="Ban H."/>
            <person name="Sato S."/>
            <person name="Yoshikawa S."/>
            <person name="Yamada K."/>
            <person name="Nakamura Y."/>
            <person name="Ichinomiya M."/>
            <person name="Sato N."/>
            <person name="Blanc-Mathieu R."/>
            <person name="Endo H."/>
            <person name="Kuwata A."/>
            <person name="Ogata H."/>
        </authorList>
    </citation>
    <scope>NUCLEOTIDE SEQUENCE [LARGE SCALE GENOMIC DNA]</scope>
</reference>